<dbReference type="OrthoDB" id="9790995at2"/>
<keyword evidence="1" id="KW-0560">Oxidoreductase</keyword>
<dbReference type="GO" id="GO:0016491">
    <property type="term" value="F:oxidoreductase activity"/>
    <property type="evidence" value="ECO:0007669"/>
    <property type="project" value="UniProtKB-KW"/>
</dbReference>
<dbReference type="SUPFAM" id="SSF55961">
    <property type="entry name" value="Bet v1-like"/>
    <property type="match status" value="1"/>
</dbReference>
<name>A0A0D0L5L5_VARPD</name>
<evidence type="ECO:0000313" key="3">
    <source>
        <dbReference type="EMBL" id="KIQ33677.1"/>
    </source>
</evidence>
<evidence type="ECO:0000259" key="2">
    <source>
        <dbReference type="Pfam" id="PF19112"/>
    </source>
</evidence>
<protein>
    <submittedName>
        <fullName evidence="3">(2Fe-2S)-binding protein</fullName>
    </submittedName>
</protein>
<sequence>MPFVTDDPNMLDDWLVAGPATAIAVASEQRPHATRLLGETLALWADSDGAPQCRIGAQPLAVQSRYGYLWVCPSGRPARPLFAFPEYTEPGRRTVDCGGIGVAVSGLRVIENFLDMAHFPFVHADYLGKVPHTEVAQYKVDMDPATGEIWATDCRFWQPRASAAHDSGADVRYTYRVMQPFSAMLYKSSMRPDAQDAIGLFLQPIDDEHVVAHTILACFDDVSTDAELIAFQQTIFGQDKPILENHAFKRMPLEGRAETPTRGDTSSVTYRRWLRERGMRFGTRAAA</sequence>
<evidence type="ECO:0000313" key="4">
    <source>
        <dbReference type="Proteomes" id="UP000032067"/>
    </source>
</evidence>
<organism evidence="3 4">
    <name type="scientific">Variovorax paradoxus</name>
    <dbReference type="NCBI Taxonomy" id="34073"/>
    <lineage>
        <taxon>Bacteria</taxon>
        <taxon>Pseudomonadati</taxon>
        <taxon>Pseudomonadota</taxon>
        <taxon>Betaproteobacteria</taxon>
        <taxon>Burkholderiales</taxon>
        <taxon>Comamonadaceae</taxon>
        <taxon>Variovorax</taxon>
    </lineage>
</organism>
<dbReference type="InterPro" id="IPR044043">
    <property type="entry name" value="VanA_C_cat"/>
</dbReference>
<accession>A0A0D0L5L5</accession>
<dbReference type="Pfam" id="PF19112">
    <property type="entry name" value="VanA_C"/>
    <property type="match status" value="1"/>
</dbReference>
<dbReference type="Proteomes" id="UP000032067">
    <property type="component" value="Unassembled WGS sequence"/>
</dbReference>
<dbReference type="PANTHER" id="PTHR21266:SF60">
    <property type="entry name" value="3-KETOSTEROID-9-ALPHA-MONOOXYGENASE, OXYGENASE COMPONENT"/>
    <property type="match status" value="1"/>
</dbReference>
<evidence type="ECO:0000256" key="1">
    <source>
        <dbReference type="ARBA" id="ARBA00023002"/>
    </source>
</evidence>
<dbReference type="InterPro" id="IPR050584">
    <property type="entry name" value="Cholesterol_7-desaturase"/>
</dbReference>
<dbReference type="Gene3D" id="3.90.380.10">
    <property type="entry name" value="Naphthalene 1,2-dioxygenase Alpha Subunit, Chain A, domain 1"/>
    <property type="match status" value="1"/>
</dbReference>
<dbReference type="PANTHER" id="PTHR21266">
    <property type="entry name" value="IRON-SULFUR DOMAIN CONTAINING PROTEIN"/>
    <property type="match status" value="1"/>
</dbReference>
<gene>
    <name evidence="3" type="ORF">RT97_09830</name>
</gene>
<proteinExistence type="predicted"/>
<reference evidence="3 4" key="1">
    <citation type="submission" date="2014-12" db="EMBL/GenBank/DDBJ databases">
        <title>16Stimator: statistical estimation of ribosomal gene copy numbers from draft genome assemblies.</title>
        <authorList>
            <person name="Perisin M.A."/>
            <person name="Vetter M."/>
            <person name="Gilbert J.A."/>
            <person name="Bergelson J."/>
        </authorList>
    </citation>
    <scope>NUCLEOTIDE SEQUENCE [LARGE SCALE GENOMIC DNA]</scope>
    <source>
        <strain evidence="3 4">MEDvA23</strain>
    </source>
</reference>
<dbReference type="AlphaFoldDB" id="A0A0D0L5L5"/>
<dbReference type="RefSeq" id="WP_042578588.1">
    <property type="nucleotide sequence ID" value="NZ_JXQQ01000020.1"/>
</dbReference>
<feature type="domain" description="Vanillate O-demethylase oxygenase-like C-terminal catalytic" evidence="2">
    <location>
        <begin position="108"/>
        <end position="276"/>
    </location>
</feature>
<dbReference type="EMBL" id="JXQQ01000020">
    <property type="protein sequence ID" value="KIQ33677.1"/>
    <property type="molecule type" value="Genomic_DNA"/>
</dbReference>
<comment type="caution">
    <text evidence="3">The sequence shown here is derived from an EMBL/GenBank/DDBJ whole genome shotgun (WGS) entry which is preliminary data.</text>
</comment>